<evidence type="ECO:0000256" key="1">
    <source>
        <dbReference type="ARBA" id="ARBA00004418"/>
    </source>
</evidence>
<dbReference type="InterPro" id="IPR052211">
    <property type="entry name" value="Cpx_auxiliary_protein"/>
</dbReference>
<organism evidence="6 8">
    <name type="scientific">Xenorhabdus budapestensis</name>
    <dbReference type="NCBI Taxonomy" id="290110"/>
    <lineage>
        <taxon>Bacteria</taxon>
        <taxon>Pseudomonadati</taxon>
        <taxon>Pseudomonadota</taxon>
        <taxon>Gammaproteobacteria</taxon>
        <taxon>Enterobacterales</taxon>
        <taxon>Morganellaceae</taxon>
        <taxon>Xenorhabdus</taxon>
    </lineage>
</organism>
<reference evidence="6 8" key="1">
    <citation type="journal article" date="2017" name="Nat. Microbiol.">
        <title>Natural product diversity associated with the nematode symbionts Photorhabdus and Xenorhabdus.</title>
        <authorList>
            <person name="Tobias N.J."/>
            <person name="Wolff H."/>
            <person name="Djahanschiri B."/>
            <person name="Grundmann F."/>
            <person name="Kronenwerth M."/>
            <person name="Shi Y.M."/>
            <person name="Simonyi S."/>
            <person name="Grun P."/>
            <person name="Shapiro-Ilan D."/>
            <person name="Pidot S.J."/>
            <person name="Stinear T.P."/>
            <person name="Ebersberger I."/>
            <person name="Bode H.B."/>
        </authorList>
    </citation>
    <scope>NUCLEOTIDE SEQUENCE [LARGE SCALE GENOMIC DNA]</scope>
    <source>
        <strain evidence="6 8">DSM 16342</strain>
    </source>
</reference>
<evidence type="ECO:0000256" key="2">
    <source>
        <dbReference type="ARBA" id="ARBA00008441"/>
    </source>
</evidence>
<dbReference type="Proteomes" id="UP000225833">
    <property type="component" value="Unassembled WGS sequence"/>
</dbReference>
<evidence type="ECO:0000256" key="4">
    <source>
        <dbReference type="ARBA" id="ARBA00022764"/>
    </source>
</evidence>
<feature type="signal peptide" evidence="5">
    <location>
        <begin position="1"/>
        <end position="20"/>
    </location>
</feature>
<keyword evidence="3 5" id="KW-0732">Signal</keyword>
<dbReference type="AlphaFoldDB" id="A0A2D0IWC8"/>
<dbReference type="GO" id="GO:0051082">
    <property type="term" value="F:unfolded protein binding"/>
    <property type="evidence" value="ECO:0007669"/>
    <property type="project" value="TreeGrafter"/>
</dbReference>
<gene>
    <name evidence="7" type="ORF">HGO23_18895</name>
    <name evidence="6" type="ORF">Xbud_02698</name>
</gene>
<dbReference type="PIRSF" id="PIRSF034445">
    <property type="entry name" value="CpxP_Spy"/>
    <property type="match status" value="1"/>
</dbReference>
<dbReference type="CDD" id="cd09916">
    <property type="entry name" value="CpxP_like"/>
    <property type="match status" value="1"/>
</dbReference>
<protein>
    <submittedName>
        <fullName evidence="6">Periplasmic protein negative regulator of cpxR</fullName>
    </submittedName>
    <submittedName>
        <fullName evidence="7">Spy/CpxP family protein refolding chaperone</fullName>
    </submittedName>
</protein>
<feature type="chain" id="PRO_5013107431" evidence="5">
    <location>
        <begin position="21"/>
        <end position="161"/>
    </location>
</feature>
<evidence type="ECO:0000256" key="5">
    <source>
        <dbReference type="SAM" id="SignalP"/>
    </source>
</evidence>
<reference evidence="7 9" key="2">
    <citation type="submission" date="2021-03" db="EMBL/GenBank/DDBJ databases">
        <title>Complete Genome Sequence Data of Xenorhabdus budapestensis strain C72, a Candidate Biological Control Agent, from China.</title>
        <authorList>
            <person name="LI B."/>
            <person name="WANG S."/>
            <person name="QIU D."/>
        </authorList>
    </citation>
    <scope>NUCLEOTIDE SEQUENCE [LARGE SCALE GENOMIC DNA]</scope>
    <source>
        <strain evidence="7 9">C-7-2</strain>
    </source>
</reference>
<evidence type="ECO:0000313" key="6">
    <source>
        <dbReference type="EMBL" id="PHM26230.1"/>
    </source>
</evidence>
<comment type="subcellular location">
    <subcellularLocation>
        <location evidence="1">Periplasm</location>
    </subcellularLocation>
</comment>
<evidence type="ECO:0000313" key="9">
    <source>
        <dbReference type="Proteomes" id="UP000665047"/>
    </source>
</evidence>
<evidence type="ECO:0000256" key="3">
    <source>
        <dbReference type="ARBA" id="ARBA00022729"/>
    </source>
</evidence>
<dbReference type="EMBL" id="CP072455">
    <property type="protein sequence ID" value="QTL39788.1"/>
    <property type="molecule type" value="Genomic_DNA"/>
</dbReference>
<dbReference type="Proteomes" id="UP000665047">
    <property type="component" value="Chromosome"/>
</dbReference>
<name>A0A2D0IWC8_XENBU</name>
<keyword evidence="4" id="KW-0574">Periplasm</keyword>
<proteinExistence type="inferred from homology"/>
<evidence type="ECO:0000313" key="7">
    <source>
        <dbReference type="EMBL" id="QTL39788.1"/>
    </source>
</evidence>
<dbReference type="Gene3D" id="1.20.120.1490">
    <property type="match status" value="1"/>
</dbReference>
<dbReference type="EMBL" id="NIBS01000015">
    <property type="protein sequence ID" value="PHM26230.1"/>
    <property type="molecule type" value="Genomic_DNA"/>
</dbReference>
<dbReference type="OrthoDB" id="6505017at2"/>
<keyword evidence="9" id="KW-1185">Reference proteome</keyword>
<evidence type="ECO:0000313" key="8">
    <source>
        <dbReference type="Proteomes" id="UP000225833"/>
    </source>
</evidence>
<dbReference type="GO" id="GO:0030288">
    <property type="term" value="C:outer membrane-bounded periplasmic space"/>
    <property type="evidence" value="ECO:0007669"/>
    <property type="project" value="TreeGrafter"/>
</dbReference>
<dbReference type="Pfam" id="PF07813">
    <property type="entry name" value="LTXXQ"/>
    <property type="match status" value="1"/>
</dbReference>
<accession>A0A2D0IWC8</accession>
<dbReference type="InterPro" id="IPR012899">
    <property type="entry name" value="LTXXQ"/>
</dbReference>
<dbReference type="RefSeq" id="WP_099136510.1">
    <property type="nucleotide sequence ID" value="NZ_CAWNNJ010000057.1"/>
</dbReference>
<sequence length="161" mass="18681">MRKIATLALASMSVFGTAMALAEIADAYNASEADSSLFCLPYDKGDSGYYQRNYNYSCVFGGITLTEQQRQQMWDLVKKRHLHDQVRADIQAERWKMYDLLTAKNFDEAAVRTQLEKVAKQNIDLSVEIARIRHQMYQLLTSEQEEQLQKCYKARIIRELN</sequence>
<comment type="similarity">
    <text evidence="2">Belongs to the CpxP/Spy family.</text>
</comment>
<dbReference type="PANTHER" id="PTHR38102:SF2">
    <property type="entry name" value="PERIPLASMIC PROTEIN CPXP"/>
    <property type="match status" value="1"/>
</dbReference>
<dbReference type="PANTHER" id="PTHR38102">
    <property type="entry name" value="PERIPLASMIC CHAPERONE SPY"/>
    <property type="match status" value="1"/>
</dbReference>